<dbReference type="AlphaFoldDB" id="A0A235BPA0"/>
<evidence type="ECO:0000313" key="2">
    <source>
        <dbReference type="Proteomes" id="UP000215215"/>
    </source>
</evidence>
<dbReference type="InterPro" id="IPR052550">
    <property type="entry name" value="Pyrimidine_5'-ntase_YjjG"/>
</dbReference>
<dbReference type="InterPro" id="IPR023198">
    <property type="entry name" value="PGP-like_dom2"/>
</dbReference>
<name>A0A235BPA0_UNCW3</name>
<organism evidence="1 2">
    <name type="scientific">candidate division WOR-3 bacterium JGI_Cruoil_03_44_89</name>
    <dbReference type="NCBI Taxonomy" id="1973748"/>
    <lineage>
        <taxon>Bacteria</taxon>
        <taxon>Bacteria division WOR-3</taxon>
    </lineage>
</organism>
<proteinExistence type="predicted"/>
<reference evidence="1 2" key="1">
    <citation type="submission" date="2017-07" db="EMBL/GenBank/DDBJ databases">
        <title>Recovery of genomes from metagenomes via a dereplication, aggregation, and scoring strategy.</title>
        <authorList>
            <person name="Sieber C.M."/>
            <person name="Probst A.J."/>
            <person name="Sharrar A."/>
            <person name="Thomas B.C."/>
            <person name="Hess M."/>
            <person name="Tringe S.G."/>
            <person name="Banfield J.F."/>
        </authorList>
    </citation>
    <scope>NUCLEOTIDE SEQUENCE [LARGE SCALE GENOMIC DNA]</scope>
    <source>
        <strain evidence="1">JGI_Cruoil_03_44_89</strain>
    </source>
</reference>
<dbReference type="PANTHER" id="PTHR47478:SF1">
    <property type="entry name" value="PYRIMIDINE 5'-NUCLEOTIDASE YJJG"/>
    <property type="match status" value="1"/>
</dbReference>
<evidence type="ECO:0008006" key="3">
    <source>
        <dbReference type="Google" id="ProtNLM"/>
    </source>
</evidence>
<dbReference type="Proteomes" id="UP000215215">
    <property type="component" value="Unassembled WGS sequence"/>
</dbReference>
<protein>
    <recommendedName>
        <fullName evidence="3">HAD family hydrolase</fullName>
    </recommendedName>
</protein>
<gene>
    <name evidence="1" type="ORF">CH333_08820</name>
</gene>
<sequence length="142" mass="15973">MIKKLKAVLFDVDDTLFDRNRAQREILHLIVQESIEIFTGIDEETIFDAFLESDRLATQEFNGGGPADVVRNGRSRRFLKILGLSEDIADKITTMYIKSYSTVGAQVRGAKFVIENLVGKFQLGVISNGFPDVQYQKLKTLG</sequence>
<dbReference type="EMBL" id="NOZQ01000202">
    <property type="protein sequence ID" value="OYD14148.1"/>
    <property type="molecule type" value="Genomic_DNA"/>
</dbReference>
<evidence type="ECO:0000313" key="1">
    <source>
        <dbReference type="EMBL" id="OYD14148.1"/>
    </source>
</evidence>
<dbReference type="SUPFAM" id="SSF56784">
    <property type="entry name" value="HAD-like"/>
    <property type="match status" value="1"/>
</dbReference>
<accession>A0A235BPA0</accession>
<comment type="caution">
    <text evidence="1">The sequence shown here is derived from an EMBL/GenBank/DDBJ whole genome shotgun (WGS) entry which is preliminary data.</text>
</comment>
<dbReference type="Gene3D" id="3.40.50.1000">
    <property type="entry name" value="HAD superfamily/HAD-like"/>
    <property type="match status" value="1"/>
</dbReference>
<feature type="non-terminal residue" evidence="1">
    <location>
        <position position="142"/>
    </location>
</feature>
<dbReference type="InterPro" id="IPR023214">
    <property type="entry name" value="HAD_sf"/>
</dbReference>
<dbReference type="PANTHER" id="PTHR47478">
    <property type="match status" value="1"/>
</dbReference>
<dbReference type="Gene3D" id="1.10.150.240">
    <property type="entry name" value="Putative phosphatase, domain 2"/>
    <property type="match status" value="1"/>
</dbReference>
<dbReference type="InterPro" id="IPR036412">
    <property type="entry name" value="HAD-like_sf"/>
</dbReference>